<proteinExistence type="predicted"/>
<dbReference type="NCBIfam" id="TIGR04088">
    <property type="entry name" value="cognate_SipW"/>
    <property type="match status" value="1"/>
</dbReference>
<comment type="caution">
    <text evidence="2">The sequence shown here is derived from an EMBL/GenBank/DDBJ whole genome shotgun (WGS) entry which is preliminary data.</text>
</comment>
<dbReference type="InterPro" id="IPR023833">
    <property type="entry name" value="Signal_pept_SipW-depend-type"/>
</dbReference>
<dbReference type="AlphaFoldDB" id="A0AAW8N6G3"/>
<evidence type="ECO:0000313" key="2">
    <source>
        <dbReference type="EMBL" id="MDR7162540.1"/>
    </source>
</evidence>
<dbReference type="Proteomes" id="UP001262032">
    <property type="component" value="Unassembled WGS sequence"/>
</dbReference>
<organism evidence="2 3">
    <name type="scientific">Pseudarthrobacter oxydans</name>
    <name type="common">Arthrobacter oxydans</name>
    <dbReference type="NCBI Taxonomy" id="1671"/>
    <lineage>
        <taxon>Bacteria</taxon>
        <taxon>Bacillati</taxon>
        <taxon>Actinomycetota</taxon>
        <taxon>Actinomycetes</taxon>
        <taxon>Micrococcales</taxon>
        <taxon>Micrococcaceae</taxon>
        <taxon>Pseudarthrobacter</taxon>
    </lineage>
</organism>
<feature type="signal peptide" evidence="1">
    <location>
        <begin position="1"/>
        <end position="28"/>
    </location>
</feature>
<gene>
    <name evidence="2" type="ORF">J2X12_000541</name>
</gene>
<dbReference type="RefSeq" id="WP_310108770.1">
    <property type="nucleotide sequence ID" value="NZ_JAVDTN010000001.1"/>
</dbReference>
<keyword evidence="1" id="KW-0732">Signal</keyword>
<evidence type="ECO:0000313" key="3">
    <source>
        <dbReference type="Proteomes" id="UP001262032"/>
    </source>
</evidence>
<dbReference type="EMBL" id="JAVDWN010000001">
    <property type="protein sequence ID" value="MDR7162540.1"/>
    <property type="molecule type" value="Genomic_DNA"/>
</dbReference>
<name>A0AAW8N6G3_PSEOX</name>
<reference evidence="2" key="1">
    <citation type="submission" date="2023-07" db="EMBL/GenBank/DDBJ databases">
        <title>Sorghum-associated microbial communities from plants grown in Nebraska, USA.</title>
        <authorList>
            <person name="Schachtman D."/>
        </authorList>
    </citation>
    <scope>NUCLEOTIDE SEQUENCE</scope>
    <source>
        <strain evidence="2">BE261</strain>
    </source>
</reference>
<sequence length="185" mass="18570">MKNSTLIKGTAAIAVGAALLLGGRGTLAAWNDSVSAAPGTITAGTLDVAKTAAGVWKDRANNTINDINAYRVVPGDKLTFTQDVDVTLTGDKMAASITAVGTGEANGFTSTNVSISGPSLAIGGTPITNNLSQSANVQKVTATITFEFLASTSGQSDVNKTYNFGNVGFTLQQVVAGAGLVANAS</sequence>
<evidence type="ECO:0000256" key="1">
    <source>
        <dbReference type="SAM" id="SignalP"/>
    </source>
</evidence>
<feature type="chain" id="PRO_5043992826" evidence="1">
    <location>
        <begin position="29"/>
        <end position="185"/>
    </location>
</feature>
<dbReference type="GeneID" id="97420837"/>
<dbReference type="NCBIfam" id="TIGR04089">
    <property type="entry name" value="exp_by_SipW_III"/>
    <property type="match status" value="1"/>
</dbReference>
<dbReference type="InterPro" id="IPR024006">
    <property type="entry name" value="Alt_signal_exp_actinobact"/>
</dbReference>
<protein>
    <submittedName>
        <fullName evidence="2">Alternate signal-mediated exported protein</fullName>
    </submittedName>
</protein>
<accession>A0AAW8N6G3</accession>